<evidence type="ECO:0000256" key="1">
    <source>
        <dbReference type="SAM" id="MobiDB-lite"/>
    </source>
</evidence>
<organism evidence="2 3">
    <name type="scientific">Maritalea myrionectae</name>
    <dbReference type="NCBI Taxonomy" id="454601"/>
    <lineage>
        <taxon>Bacteria</taxon>
        <taxon>Pseudomonadati</taxon>
        <taxon>Pseudomonadota</taxon>
        <taxon>Alphaproteobacteria</taxon>
        <taxon>Hyphomicrobiales</taxon>
        <taxon>Devosiaceae</taxon>
        <taxon>Maritalea</taxon>
    </lineage>
</organism>
<feature type="compositionally biased region" description="Polar residues" evidence="1">
    <location>
        <begin position="7"/>
        <end position="16"/>
    </location>
</feature>
<evidence type="ECO:0000313" key="3">
    <source>
        <dbReference type="Proteomes" id="UP000258927"/>
    </source>
</evidence>
<dbReference type="Proteomes" id="UP000258927">
    <property type="component" value="Chromosome"/>
</dbReference>
<evidence type="ECO:0000313" key="2">
    <source>
        <dbReference type="EMBL" id="AVX02551.1"/>
    </source>
</evidence>
<dbReference type="EMBL" id="CP021330">
    <property type="protein sequence ID" value="AVX02551.1"/>
    <property type="molecule type" value="Genomic_DNA"/>
</dbReference>
<name>A0A2R4M963_9HYPH</name>
<dbReference type="AlphaFoldDB" id="A0A2R4M963"/>
<accession>A0A2R4M963</accession>
<sequence length="133" mass="14925">MHHLQQLPHQASSRTLAQRHPGAIVDRNVKAMQFGNDLSGLIPIWRDDADRFTIGQSLARGHGDGATFQRLIGHRQETDLICGGDQLFPDFAALIMPLRRIFGTGQRAMQHLRAAPPGMEQFLNIRRPRIKTA</sequence>
<keyword evidence="3" id="KW-1185">Reference proteome</keyword>
<feature type="region of interest" description="Disordered" evidence="1">
    <location>
        <begin position="1"/>
        <end position="20"/>
    </location>
</feature>
<gene>
    <name evidence="2" type="ORF">MXMO3_00002</name>
</gene>
<proteinExistence type="predicted"/>
<dbReference type="KEGG" id="mmyr:MXMO3_00002"/>
<reference evidence="2 3" key="1">
    <citation type="submission" date="2017-05" db="EMBL/GenBank/DDBJ databases">
        <title>Genome Analysis of Maritalea myrionectae HL2708#5.</title>
        <authorList>
            <consortium name="Cotde Inc.-PKNU"/>
            <person name="Jang D."/>
            <person name="Oh H.-M."/>
        </authorList>
    </citation>
    <scope>NUCLEOTIDE SEQUENCE [LARGE SCALE GENOMIC DNA]</scope>
    <source>
        <strain evidence="2 3">HL2708#5</strain>
    </source>
</reference>
<protein>
    <submittedName>
        <fullName evidence="2">Uncharacterized protein</fullName>
    </submittedName>
</protein>